<evidence type="ECO:0000313" key="3">
    <source>
        <dbReference type="Proteomes" id="UP001189624"/>
    </source>
</evidence>
<feature type="region of interest" description="Disordered" evidence="1">
    <location>
        <begin position="122"/>
        <end position="150"/>
    </location>
</feature>
<proteinExistence type="predicted"/>
<name>A0AA87B6S1_9FABA</name>
<evidence type="ECO:0000313" key="2">
    <source>
        <dbReference type="EMBL" id="CAJ1977146.1"/>
    </source>
</evidence>
<evidence type="ECO:0000256" key="1">
    <source>
        <dbReference type="SAM" id="MobiDB-lite"/>
    </source>
</evidence>
<feature type="compositionally biased region" description="Basic residues" evidence="1">
    <location>
        <begin position="40"/>
        <end position="57"/>
    </location>
</feature>
<dbReference type="EMBL" id="OY731407">
    <property type="protein sequence ID" value="CAJ1977146.1"/>
    <property type="molecule type" value="Genomic_DNA"/>
</dbReference>
<feature type="compositionally biased region" description="Basic and acidic residues" evidence="1">
    <location>
        <begin position="122"/>
        <end position="139"/>
    </location>
</feature>
<organism evidence="2 3">
    <name type="scientific">Sphenostylis stenocarpa</name>
    <dbReference type="NCBI Taxonomy" id="92480"/>
    <lineage>
        <taxon>Eukaryota</taxon>
        <taxon>Viridiplantae</taxon>
        <taxon>Streptophyta</taxon>
        <taxon>Embryophyta</taxon>
        <taxon>Tracheophyta</taxon>
        <taxon>Spermatophyta</taxon>
        <taxon>Magnoliopsida</taxon>
        <taxon>eudicotyledons</taxon>
        <taxon>Gunneridae</taxon>
        <taxon>Pentapetalae</taxon>
        <taxon>rosids</taxon>
        <taxon>fabids</taxon>
        <taxon>Fabales</taxon>
        <taxon>Fabaceae</taxon>
        <taxon>Papilionoideae</taxon>
        <taxon>50 kb inversion clade</taxon>
        <taxon>NPAAA clade</taxon>
        <taxon>indigoferoid/millettioid clade</taxon>
        <taxon>Phaseoleae</taxon>
        <taxon>Sphenostylis</taxon>
    </lineage>
</organism>
<dbReference type="Proteomes" id="UP001189624">
    <property type="component" value="Chromosome 10"/>
</dbReference>
<keyword evidence="3" id="KW-1185">Reference proteome</keyword>
<reference evidence="2" key="1">
    <citation type="submission" date="2023-10" db="EMBL/GenBank/DDBJ databases">
        <authorList>
            <person name="Domelevo Entfellner J.-B."/>
        </authorList>
    </citation>
    <scope>NUCLEOTIDE SEQUENCE</scope>
</reference>
<gene>
    <name evidence="2" type="ORF">AYBTSS11_LOCUS29293</name>
</gene>
<dbReference type="AlphaFoldDB" id="A0AA87B6S1"/>
<feature type="region of interest" description="Disordered" evidence="1">
    <location>
        <begin position="40"/>
        <end position="65"/>
    </location>
</feature>
<dbReference type="Gramene" id="rna-AYBTSS11_LOCUS29293">
    <property type="protein sequence ID" value="CAJ1977146.1"/>
    <property type="gene ID" value="gene-AYBTSS11_LOCUS29293"/>
</dbReference>
<accession>A0AA87B6S1</accession>
<protein>
    <submittedName>
        <fullName evidence="2">Uncharacterized protein</fullName>
    </submittedName>
</protein>
<sequence length="150" mass="17437">MSPQIEDEWIHHLNQTIQKDLEKRWAYVVNRISDDKTHRVGKNIKSKKSRCTTKKGRHADAGMASASAVKTEKRHILGISVRFCGNVITGPCAVCVWFTNLNQQFSTYIHFLYQYEDGRTEAAETDKRERERSKSKEAGKAFYTRHWLPH</sequence>